<dbReference type="InterPro" id="IPR006518">
    <property type="entry name" value="Trypano_RHS"/>
</dbReference>
<reference evidence="2 3" key="1">
    <citation type="journal article" date="2012" name="Proc. Natl. Acad. Sci. U.S.A.">
        <title>Antigenic diversity is generated by distinct evolutionary mechanisms in African trypanosome species.</title>
        <authorList>
            <person name="Jackson A.P."/>
            <person name="Berry A."/>
            <person name="Aslett M."/>
            <person name="Allison H.C."/>
            <person name="Burton P."/>
            <person name="Vavrova-Anderson J."/>
            <person name="Brown R."/>
            <person name="Browne H."/>
            <person name="Corton N."/>
            <person name="Hauser H."/>
            <person name="Gamble J."/>
            <person name="Gilderthorp R."/>
            <person name="Marcello L."/>
            <person name="McQuillan J."/>
            <person name="Otto T.D."/>
            <person name="Quail M.A."/>
            <person name="Sanders M.J."/>
            <person name="van Tonder A."/>
            <person name="Ginger M.L."/>
            <person name="Field M.C."/>
            <person name="Barry J.D."/>
            <person name="Hertz-Fowler C."/>
            <person name="Berriman M."/>
        </authorList>
    </citation>
    <scope>NUCLEOTIDE SEQUENCE</scope>
    <source>
        <strain evidence="2 3">Y486</strain>
    </source>
</reference>
<evidence type="ECO:0000259" key="1">
    <source>
        <dbReference type="Pfam" id="PF07999"/>
    </source>
</evidence>
<evidence type="ECO:0000313" key="2">
    <source>
        <dbReference type="EMBL" id="CCD20115.1"/>
    </source>
</evidence>
<accession>F9WRD1</accession>
<name>F9WRD1_TRYVY</name>
<dbReference type="EMBL" id="CAEX01004889">
    <property type="protein sequence ID" value="CCD20115.1"/>
    <property type="molecule type" value="Genomic_DNA"/>
</dbReference>
<dbReference type="Proteomes" id="UP000009027">
    <property type="component" value="Unassembled WGS sequence"/>
</dbReference>
<dbReference type="Pfam" id="PF07999">
    <property type="entry name" value="RHSP"/>
    <property type="match status" value="1"/>
</dbReference>
<gene>
    <name evidence="2" type="ORF">TvY486_0028820</name>
</gene>
<dbReference type="NCBIfam" id="TIGR01631">
    <property type="entry name" value="Trypano_RHS"/>
    <property type="match status" value="1"/>
</dbReference>
<dbReference type="VEuPathDB" id="TriTrypDB:TvY486_0028820"/>
<dbReference type="AlphaFoldDB" id="F9WRD1"/>
<organism evidence="2 3">
    <name type="scientific">Trypanosoma vivax (strain Y486)</name>
    <dbReference type="NCBI Taxonomy" id="1055687"/>
    <lineage>
        <taxon>Eukaryota</taxon>
        <taxon>Discoba</taxon>
        <taxon>Euglenozoa</taxon>
        <taxon>Kinetoplastea</taxon>
        <taxon>Metakinetoplastina</taxon>
        <taxon>Trypanosomatida</taxon>
        <taxon>Trypanosomatidae</taxon>
        <taxon>Trypanosoma</taxon>
        <taxon>Duttonella</taxon>
    </lineage>
</organism>
<keyword evidence="3" id="KW-1185">Reference proteome</keyword>
<evidence type="ECO:0000313" key="3">
    <source>
        <dbReference type="Proteomes" id="UP000009027"/>
    </source>
</evidence>
<dbReference type="InterPro" id="IPR046836">
    <property type="entry name" value="RHS_C"/>
</dbReference>
<sequence length="159" mass="18655">MYIFYFPRGDEAGRVECYEKDAGVRRVTELYGAGERGYMILDAKETINLPRNLPTRFLGSIMFSSPNKKNYKVWHKTNTGSKFLYSNRYHAREMKAYFARMRRADLAIAEGNAAVRTELEKSWRVMEGRMRVVGQAPRYVFDKGSYHHERMKLNGHLTR</sequence>
<feature type="domain" description="Retrotransposon hot spot protein,C-terminal" evidence="1">
    <location>
        <begin position="2"/>
        <end position="154"/>
    </location>
</feature>
<protein>
    <recommendedName>
        <fullName evidence="1">Retrotransposon hot spot protein,C-terminal domain-containing protein</fullName>
    </recommendedName>
</protein>
<proteinExistence type="predicted"/>